<keyword evidence="4" id="KW-1185">Reference proteome</keyword>
<dbReference type="AlphaFoldDB" id="A0AAD5YF66"/>
<evidence type="ECO:0000256" key="2">
    <source>
        <dbReference type="SAM" id="SignalP"/>
    </source>
</evidence>
<feature type="signal peptide" evidence="2">
    <location>
        <begin position="1"/>
        <end position="21"/>
    </location>
</feature>
<evidence type="ECO:0000313" key="3">
    <source>
        <dbReference type="EMBL" id="KAJ3482013.1"/>
    </source>
</evidence>
<reference evidence="3" key="1">
    <citation type="submission" date="2022-07" db="EMBL/GenBank/DDBJ databases">
        <title>Genome Sequence of Physisporinus lineatus.</title>
        <authorList>
            <person name="Buettner E."/>
        </authorList>
    </citation>
    <scope>NUCLEOTIDE SEQUENCE</scope>
    <source>
        <strain evidence="3">VT162</strain>
    </source>
</reference>
<evidence type="ECO:0000313" key="4">
    <source>
        <dbReference type="Proteomes" id="UP001212997"/>
    </source>
</evidence>
<organism evidence="3 4">
    <name type="scientific">Meripilus lineatus</name>
    <dbReference type="NCBI Taxonomy" id="2056292"/>
    <lineage>
        <taxon>Eukaryota</taxon>
        <taxon>Fungi</taxon>
        <taxon>Dikarya</taxon>
        <taxon>Basidiomycota</taxon>
        <taxon>Agaricomycotina</taxon>
        <taxon>Agaricomycetes</taxon>
        <taxon>Polyporales</taxon>
        <taxon>Meripilaceae</taxon>
        <taxon>Meripilus</taxon>
    </lineage>
</organism>
<name>A0AAD5YF66_9APHY</name>
<proteinExistence type="predicted"/>
<evidence type="ECO:0000256" key="1">
    <source>
        <dbReference type="SAM" id="MobiDB-lite"/>
    </source>
</evidence>
<keyword evidence="2" id="KW-0732">Signal</keyword>
<dbReference type="Proteomes" id="UP001212997">
    <property type="component" value="Unassembled WGS sequence"/>
</dbReference>
<feature type="chain" id="PRO_5042093861" evidence="2">
    <location>
        <begin position="22"/>
        <end position="184"/>
    </location>
</feature>
<comment type="caution">
    <text evidence="3">The sequence shown here is derived from an EMBL/GenBank/DDBJ whole genome shotgun (WGS) entry which is preliminary data.</text>
</comment>
<feature type="region of interest" description="Disordered" evidence="1">
    <location>
        <begin position="99"/>
        <end position="139"/>
    </location>
</feature>
<protein>
    <submittedName>
        <fullName evidence="3">Uncharacterized protein</fullName>
    </submittedName>
</protein>
<accession>A0AAD5YF66</accession>
<gene>
    <name evidence="3" type="ORF">NLI96_g7277</name>
</gene>
<sequence length="184" mass="20494">MRFSTSLIFLGAVVSAIPAFAAPQTYERALYVECSPDPYFGLSYRSASMQAHDYLLSYDRDYDLDARDYLDIDLYVRSTSNLVDPTPASSYAGTWIAQQQGSDDGDNKSHNSKAPLISPKGSQSSIHSNDSKSKKKGKFKKVAKKMLNAMKGKKANGKRDTIDYELVAREIERILSRDFVELSA</sequence>
<dbReference type="EMBL" id="JANAWD010000293">
    <property type="protein sequence ID" value="KAJ3482013.1"/>
    <property type="molecule type" value="Genomic_DNA"/>
</dbReference>